<dbReference type="GO" id="GO:0045505">
    <property type="term" value="F:dynein intermediate chain binding"/>
    <property type="evidence" value="ECO:0007669"/>
    <property type="project" value="InterPro"/>
</dbReference>
<dbReference type="GO" id="GO:0060294">
    <property type="term" value="P:cilium movement involved in cell motility"/>
    <property type="evidence" value="ECO:0007669"/>
    <property type="project" value="TreeGrafter"/>
</dbReference>
<protein>
    <recommendedName>
        <fullName evidence="1">Dynein heavy chain coiled coil stalk domain-containing protein</fullName>
    </recommendedName>
</protein>
<dbReference type="Proteomes" id="UP000784294">
    <property type="component" value="Unassembled WGS sequence"/>
</dbReference>
<dbReference type="GO" id="GO:0030286">
    <property type="term" value="C:dynein complex"/>
    <property type="evidence" value="ECO:0007669"/>
    <property type="project" value="InterPro"/>
</dbReference>
<keyword evidence="3" id="KW-1185">Reference proteome</keyword>
<evidence type="ECO:0000259" key="1">
    <source>
        <dbReference type="Pfam" id="PF12777"/>
    </source>
</evidence>
<dbReference type="InterPro" id="IPR026983">
    <property type="entry name" value="DHC"/>
</dbReference>
<dbReference type="PANTHER" id="PTHR10676">
    <property type="entry name" value="DYNEIN HEAVY CHAIN FAMILY PROTEIN"/>
    <property type="match status" value="1"/>
</dbReference>
<gene>
    <name evidence="2" type="ORF">PXEA_LOCUS16739</name>
</gene>
<evidence type="ECO:0000313" key="2">
    <source>
        <dbReference type="EMBL" id="VEL23299.1"/>
    </source>
</evidence>
<name>A0A448WY64_9PLAT</name>
<dbReference type="InterPro" id="IPR024743">
    <property type="entry name" value="Dynein_HC_stalk"/>
</dbReference>
<dbReference type="GO" id="GO:0051959">
    <property type="term" value="F:dynein light intermediate chain binding"/>
    <property type="evidence" value="ECO:0007669"/>
    <property type="project" value="InterPro"/>
</dbReference>
<dbReference type="PANTHER" id="PTHR10676:SF183">
    <property type="entry name" value="DYNEIN AXONEMAL HEAVY CHAIN 2"/>
    <property type="match status" value="1"/>
</dbReference>
<proteinExistence type="predicted"/>
<comment type="caution">
    <text evidence="2">The sequence shown here is derived from an EMBL/GenBank/DDBJ whole genome shotgun (WGS) entry which is preliminary data.</text>
</comment>
<accession>A0A448WY64</accession>
<dbReference type="GO" id="GO:0008569">
    <property type="term" value="F:minus-end-directed microtubule motor activity"/>
    <property type="evidence" value="ECO:0007669"/>
    <property type="project" value="TreeGrafter"/>
</dbReference>
<sequence>MSPWHCSCFVFCSFPPPLHQLHLQSVMQTQEKIKVDEVKCLHMAELAQADLAQAMPALEAAMQALEALNKKDITEIKSYGKPPYLVQKVSLQLHHH</sequence>
<feature type="domain" description="Dynein heavy chain coiled coil stalk" evidence="1">
    <location>
        <begin position="28"/>
        <end position="90"/>
    </location>
</feature>
<dbReference type="EMBL" id="CAAALY010061213">
    <property type="protein sequence ID" value="VEL23299.1"/>
    <property type="molecule type" value="Genomic_DNA"/>
</dbReference>
<dbReference type="GO" id="GO:0097729">
    <property type="term" value="C:9+2 motile cilium"/>
    <property type="evidence" value="ECO:0007669"/>
    <property type="project" value="TreeGrafter"/>
</dbReference>
<dbReference type="Gene3D" id="1.20.920.60">
    <property type="match status" value="1"/>
</dbReference>
<dbReference type="GO" id="GO:0005930">
    <property type="term" value="C:axoneme"/>
    <property type="evidence" value="ECO:0007669"/>
    <property type="project" value="TreeGrafter"/>
</dbReference>
<organism evidence="2 3">
    <name type="scientific">Protopolystoma xenopodis</name>
    <dbReference type="NCBI Taxonomy" id="117903"/>
    <lineage>
        <taxon>Eukaryota</taxon>
        <taxon>Metazoa</taxon>
        <taxon>Spiralia</taxon>
        <taxon>Lophotrochozoa</taxon>
        <taxon>Platyhelminthes</taxon>
        <taxon>Monogenea</taxon>
        <taxon>Polyopisthocotylea</taxon>
        <taxon>Polystomatidea</taxon>
        <taxon>Polystomatidae</taxon>
        <taxon>Protopolystoma</taxon>
    </lineage>
</organism>
<dbReference type="AlphaFoldDB" id="A0A448WY64"/>
<dbReference type="Pfam" id="PF12777">
    <property type="entry name" value="MT"/>
    <property type="match status" value="1"/>
</dbReference>
<reference evidence="2" key="1">
    <citation type="submission" date="2018-11" db="EMBL/GenBank/DDBJ databases">
        <authorList>
            <consortium name="Pathogen Informatics"/>
        </authorList>
    </citation>
    <scope>NUCLEOTIDE SEQUENCE</scope>
</reference>
<dbReference type="OrthoDB" id="6277256at2759"/>
<evidence type="ECO:0000313" key="3">
    <source>
        <dbReference type="Proteomes" id="UP000784294"/>
    </source>
</evidence>